<evidence type="ECO:0000256" key="3">
    <source>
        <dbReference type="ARBA" id="ARBA00022833"/>
    </source>
</evidence>
<keyword evidence="4" id="KW-0456">Lyase</keyword>
<evidence type="ECO:0000313" key="7">
    <source>
        <dbReference type="EMBL" id="TIA25782.1"/>
    </source>
</evidence>
<sequence length="439" mass="48628">MIAENHTSFSASNGYSTTPLARSPASKNPASTFLTSLMVDWEKRSQANALRDCLRKCQSWTIDSAIDEIFNGQQLPRNQTSQPPPNMSDAQEVRARCLCGNYQLSLSVPRHKLPLTASVCHCDSCRHGSGTLCIGATYVPEKCLTAVQQSLSKLKASEWSSRRTTYFCDTCGSTVIGKLDGQLWIYTGALDQLEGVVQIQRQIFVKDTLDGGFSNWLKEDLPIKTHATLDNDLPGLEKNYQSTSKASDRLHAHCLCKGVEFWIARPLASSADPSNPRCDLHWENPERGDYDPKDPWWLKADRTKFHTIVCACDSCRLAASCDFVQWAYVPTTDISLSADSSVPFSHTFGTLKGYGSCKRVVRYFCGDCGANVFWTGDDRPGLLDVAVGLLHAPEGSLAQDWLEWQTNSVDFKEDGIRRAGTLINHVEGALQKWGRGDKA</sequence>
<feature type="region of interest" description="Disordered" evidence="5">
    <location>
        <begin position="1"/>
        <end position="27"/>
    </location>
</feature>
<keyword evidence="3" id="KW-0862">Zinc</keyword>
<dbReference type="InterPro" id="IPR011057">
    <property type="entry name" value="Mss4-like_sf"/>
</dbReference>
<accession>A0A4T0B4H9</accession>
<dbReference type="Proteomes" id="UP000304947">
    <property type="component" value="Unassembled WGS sequence"/>
</dbReference>
<evidence type="ECO:0000256" key="5">
    <source>
        <dbReference type="SAM" id="MobiDB-lite"/>
    </source>
</evidence>
<evidence type="ECO:0000259" key="6">
    <source>
        <dbReference type="PROSITE" id="PS51891"/>
    </source>
</evidence>
<comment type="caution">
    <text evidence="7">The sequence shown here is derived from an EMBL/GenBank/DDBJ whole genome shotgun (WGS) entry which is preliminary data.</text>
</comment>
<dbReference type="InterPro" id="IPR006913">
    <property type="entry name" value="CENP-V/GFA"/>
</dbReference>
<dbReference type="AlphaFoldDB" id="A0A4T0B4H9"/>
<evidence type="ECO:0000256" key="1">
    <source>
        <dbReference type="ARBA" id="ARBA00005495"/>
    </source>
</evidence>
<evidence type="ECO:0000256" key="4">
    <source>
        <dbReference type="ARBA" id="ARBA00023239"/>
    </source>
</evidence>
<keyword evidence="2" id="KW-0479">Metal-binding</keyword>
<dbReference type="PROSITE" id="PS51891">
    <property type="entry name" value="CENP_V_GFA"/>
    <property type="match status" value="1"/>
</dbReference>
<dbReference type="Gene3D" id="3.90.1590.10">
    <property type="entry name" value="glutathione-dependent formaldehyde- activating enzyme (gfa)"/>
    <property type="match status" value="2"/>
</dbReference>
<dbReference type="GO" id="GO:0016846">
    <property type="term" value="F:carbon-sulfur lyase activity"/>
    <property type="evidence" value="ECO:0007669"/>
    <property type="project" value="InterPro"/>
</dbReference>
<proteinExistence type="inferred from homology"/>
<evidence type="ECO:0000256" key="2">
    <source>
        <dbReference type="ARBA" id="ARBA00022723"/>
    </source>
</evidence>
<dbReference type="Pfam" id="PF04828">
    <property type="entry name" value="GFA"/>
    <property type="match status" value="2"/>
</dbReference>
<dbReference type="PANTHER" id="PTHR33337:SF31">
    <property type="entry name" value="DUF636 DOMAIN PROTEIN (AFU_ORTHOLOGUE AFUA_2G12650)"/>
    <property type="match status" value="1"/>
</dbReference>
<organism evidence="7 8">
    <name type="scientific">Aureobasidium pullulans</name>
    <name type="common">Black yeast</name>
    <name type="synonym">Pullularia pullulans</name>
    <dbReference type="NCBI Taxonomy" id="5580"/>
    <lineage>
        <taxon>Eukaryota</taxon>
        <taxon>Fungi</taxon>
        <taxon>Dikarya</taxon>
        <taxon>Ascomycota</taxon>
        <taxon>Pezizomycotina</taxon>
        <taxon>Dothideomycetes</taxon>
        <taxon>Dothideomycetidae</taxon>
        <taxon>Dothideales</taxon>
        <taxon>Saccotheciaceae</taxon>
        <taxon>Aureobasidium</taxon>
    </lineage>
</organism>
<dbReference type="EMBL" id="QZBU01003687">
    <property type="protein sequence ID" value="TIA25782.1"/>
    <property type="molecule type" value="Genomic_DNA"/>
</dbReference>
<gene>
    <name evidence="7" type="ORF">D6C83_07955</name>
</gene>
<reference evidence="7 8" key="1">
    <citation type="submission" date="2018-10" db="EMBL/GenBank/DDBJ databases">
        <title>Fifty Aureobasidium pullulans genomes reveal a recombining polyextremotolerant generalist.</title>
        <authorList>
            <person name="Gostincar C."/>
            <person name="Turk M."/>
            <person name="Zajc J."/>
            <person name="Gunde-Cimerman N."/>
        </authorList>
    </citation>
    <scope>NUCLEOTIDE SEQUENCE [LARGE SCALE GENOMIC DNA]</scope>
    <source>
        <strain evidence="7 8">EXF-3380</strain>
    </source>
</reference>
<name>A0A4T0B4H9_AURPU</name>
<protein>
    <recommendedName>
        <fullName evidence="6">CENP-V/GFA domain-containing protein</fullName>
    </recommendedName>
</protein>
<comment type="similarity">
    <text evidence="1">Belongs to the Gfa family.</text>
</comment>
<evidence type="ECO:0000313" key="8">
    <source>
        <dbReference type="Proteomes" id="UP000304947"/>
    </source>
</evidence>
<dbReference type="SUPFAM" id="SSF51316">
    <property type="entry name" value="Mss4-like"/>
    <property type="match status" value="2"/>
</dbReference>
<dbReference type="GO" id="GO:0046872">
    <property type="term" value="F:metal ion binding"/>
    <property type="evidence" value="ECO:0007669"/>
    <property type="project" value="UniProtKB-KW"/>
</dbReference>
<dbReference type="PANTHER" id="PTHR33337">
    <property type="entry name" value="GFA DOMAIN-CONTAINING PROTEIN"/>
    <property type="match status" value="1"/>
</dbReference>
<feature type="domain" description="CENP-V/GFA" evidence="6">
    <location>
        <begin position="93"/>
        <end position="217"/>
    </location>
</feature>